<dbReference type="Gene3D" id="3.30.300.30">
    <property type="match status" value="1"/>
</dbReference>
<dbReference type="InterPro" id="IPR000873">
    <property type="entry name" value="AMP-dep_synth/lig_dom"/>
</dbReference>
<dbReference type="PANTHER" id="PTHR43201">
    <property type="entry name" value="ACYL-COA SYNTHETASE"/>
    <property type="match status" value="1"/>
</dbReference>
<dbReference type="GO" id="GO:0031956">
    <property type="term" value="F:medium-chain fatty acid-CoA ligase activity"/>
    <property type="evidence" value="ECO:0007669"/>
    <property type="project" value="TreeGrafter"/>
</dbReference>
<dbReference type="InterPro" id="IPR045851">
    <property type="entry name" value="AMP-bd_C_sf"/>
</dbReference>
<dbReference type="SUPFAM" id="SSF56801">
    <property type="entry name" value="Acetyl-CoA synthetase-like"/>
    <property type="match status" value="1"/>
</dbReference>
<dbReference type="RefSeq" id="WP_030349250.1">
    <property type="nucleotide sequence ID" value="NZ_AZSP01000250.1"/>
</dbReference>
<dbReference type="Pfam" id="PF00501">
    <property type="entry name" value="AMP-binding"/>
    <property type="match status" value="1"/>
</dbReference>
<accession>A0A2T7T1I5</accession>
<dbReference type="Gene3D" id="3.40.50.12780">
    <property type="entry name" value="N-terminal domain of ligase-like"/>
    <property type="match status" value="1"/>
</dbReference>
<feature type="domain" description="AMP-binding enzyme C-terminal" evidence="4">
    <location>
        <begin position="444"/>
        <end position="517"/>
    </location>
</feature>
<dbReference type="AlphaFoldDB" id="A0A2T7T1I5"/>
<evidence type="ECO:0000259" key="3">
    <source>
        <dbReference type="Pfam" id="PF00501"/>
    </source>
</evidence>
<feature type="domain" description="AMP-dependent synthetase/ligase" evidence="3">
    <location>
        <begin position="27"/>
        <end position="393"/>
    </location>
</feature>
<dbReference type="InterPro" id="IPR042099">
    <property type="entry name" value="ANL_N_sf"/>
</dbReference>
<keyword evidence="2" id="KW-0436">Ligase</keyword>
<dbReference type="NCBIfam" id="NF004511">
    <property type="entry name" value="PRK05852.1"/>
    <property type="match status" value="1"/>
</dbReference>
<comment type="caution">
    <text evidence="5">The sequence shown here is derived from an EMBL/GenBank/DDBJ whole genome shotgun (WGS) entry which is preliminary data.</text>
</comment>
<dbReference type="PROSITE" id="PS00455">
    <property type="entry name" value="AMP_BINDING"/>
    <property type="match status" value="1"/>
</dbReference>
<dbReference type="GO" id="GO:0006631">
    <property type="term" value="P:fatty acid metabolic process"/>
    <property type="evidence" value="ECO:0007669"/>
    <property type="project" value="TreeGrafter"/>
</dbReference>
<evidence type="ECO:0000256" key="1">
    <source>
        <dbReference type="ARBA" id="ARBA00006432"/>
    </source>
</evidence>
<evidence type="ECO:0000259" key="4">
    <source>
        <dbReference type="Pfam" id="PF13193"/>
    </source>
</evidence>
<comment type="similarity">
    <text evidence="1">Belongs to the ATP-dependent AMP-binding enzyme family.</text>
</comment>
<keyword evidence="6" id="KW-1185">Reference proteome</keyword>
<evidence type="ECO:0000313" key="6">
    <source>
        <dbReference type="Proteomes" id="UP000245992"/>
    </source>
</evidence>
<dbReference type="InterPro" id="IPR025110">
    <property type="entry name" value="AMP-bd_C"/>
</dbReference>
<gene>
    <name evidence="5" type="ORF">Y717_13540</name>
</gene>
<proteinExistence type="inferred from homology"/>
<dbReference type="OrthoDB" id="9803968at2"/>
<dbReference type="PANTHER" id="PTHR43201:SF5">
    <property type="entry name" value="MEDIUM-CHAIN ACYL-COA LIGASE ACSF2, MITOCHONDRIAL"/>
    <property type="match status" value="1"/>
</dbReference>
<dbReference type="EMBL" id="AZSP01000250">
    <property type="protein sequence ID" value="PVE09012.1"/>
    <property type="molecule type" value="Genomic_DNA"/>
</dbReference>
<evidence type="ECO:0000256" key="2">
    <source>
        <dbReference type="ARBA" id="ARBA00022598"/>
    </source>
</evidence>
<organism evidence="5 6">
    <name type="scientific">Streptomyces scopuliridis RB72</name>
    <dbReference type="NCBI Taxonomy" id="1440053"/>
    <lineage>
        <taxon>Bacteria</taxon>
        <taxon>Bacillati</taxon>
        <taxon>Actinomycetota</taxon>
        <taxon>Actinomycetes</taxon>
        <taxon>Kitasatosporales</taxon>
        <taxon>Streptomycetaceae</taxon>
        <taxon>Streptomyces</taxon>
    </lineage>
</organism>
<sequence>MAVPTEASVREAGPYRPPALTGLIDLLDRHARDRPRSRALVVTGDRVPLSYGGLAALAGDVAARLGRTGLRRGDVVGLVSANTAEFVVALLGAARAGLVVAPVDPALPAAQLTDRFEALGARAVLLGPAAAGAAPAALPEIPVWPLRVDISHAGTATATLDTGAPAMRPGRGAAHELSDRDALVLFTAGTTGGPKMVPLTHANVAASVRDICATYKLGPGDATVAVMPFFHGHGLFAALLASLASGGCVLLPERGRFTAHTFWDDVRAVSASWFTAVPAIHEILLDRSAAEYPGPRAAPLKFVRSCSAPLNTATQRALERTFGAPLLSAYGMTESTHQTTSEPLPEQGYLKQGSVGRPTGVRLRIVDPQGRTCPPGTRGEVWVHGPTVTRGYLGAPEGTAHSFTDGWFRTGDLGSLDEDGYLFLTGHLKNLINRGGEKISSEHVEDILAGCPGVAEAAVFPIPDAHYGQRVGAAVVVREGENLGSEQILRYCRNRLSAVEVPDRLDVVAALPHTAKGGLDRRAVAGRYAH</sequence>
<name>A0A2T7T1I5_9ACTN</name>
<dbReference type="Proteomes" id="UP000245992">
    <property type="component" value="Unassembled WGS sequence"/>
</dbReference>
<reference evidence="5 6" key="1">
    <citation type="submission" date="2013-12" db="EMBL/GenBank/DDBJ databases">
        <title>Annotated genome of Streptomyces scopuliridis.</title>
        <authorList>
            <person name="Olson J.B."/>
        </authorList>
    </citation>
    <scope>NUCLEOTIDE SEQUENCE [LARGE SCALE GENOMIC DNA]</scope>
    <source>
        <strain evidence="5 6">RB72</strain>
    </source>
</reference>
<evidence type="ECO:0000313" key="5">
    <source>
        <dbReference type="EMBL" id="PVE09012.1"/>
    </source>
</evidence>
<protein>
    <submittedName>
        <fullName evidence="5">Acyl-CoA synthetase</fullName>
    </submittedName>
</protein>
<dbReference type="STRING" id="1440053.GCA_000718095_00023"/>
<dbReference type="Pfam" id="PF13193">
    <property type="entry name" value="AMP-binding_C"/>
    <property type="match status" value="1"/>
</dbReference>
<dbReference type="InterPro" id="IPR020845">
    <property type="entry name" value="AMP-binding_CS"/>
</dbReference>